<feature type="binding site" evidence="7 10">
    <location>
        <begin position="117"/>
        <end position="119"/>
    </location>
    <ligand>
        <name>NAD(+)</name>
        <dbReference type="ChEBI" id="CHEBI:57540"/>
    </ligand>
</feature>
<dbReference type="GO" id="GO:0004459">
    <property type="term" value="F:L-lactate dehydrogenase (NAD+) activity"/>
    <property type="evidence" value="ECO:0007669"/>
    <property type="project" value="UniProtKB-UniRule"/>
</dbReference>
<evidence type="ECO:0000256" key="10">
    <source>
        <dbReference type="PIRSR" id="PIRSR000102-3"/>
    </source>
</evidence>
<dbReference type="SUPFAM" id="SSF51735">
    <property type="entry name" value="NAD(P)-binding Rossmann-fold domains"/>
    <property type="match status" value="1"/>
</dbReference>
<dbReference type="GO" id="GO:0005737">
    <property type="term" value="C:cytoplasm"/>
    <property type="evidence" value="ECO:0007669"/>
    <property type="project" value="UniProtKB-SubCell"/>
</dbReference>
<feature type="binding site" evidence="7">
    <location>
        <position position="100"/>
    </location>
    <ligand>
        <name>NAD(+)</name>
        <dbReference type="ChEBI" id="CHEBI:57540"/>
    </ligand>
</feature>
<comment type="catalytic activity">
    <reaction evidence="6 7">
        <text>(S)-lactate + NAD(+) = pyruvate + NADH + H(+)</text>
        <dbReference type="Rhea" id="RHEA:23444"/>
        <dbReference type="ChEBI" id="CHEBI:15361"/>
        <dbReference type="ChEBI" id="CHEBI:15378"/>
        <dbReference type="ChEBI" id="CHEBI:16651"/>
        <dbReference type="ChEBI" id="CHEBI:57540"/>
        <dbReference type="ChEBI" id="CHEBI:57945"/>
        <dbReference type="EC" id="1.1.1.27"/>
    </reaction>
</comment>
<comment type="pathway">
    <text evidence="1 7">Fermentation; pyruvate fermentation to lactate; (S)-lactate from pyruvate: step 1/1.</text>
</comment>
<dbReference type="PRINTS" id="PR00086">
    <property type="entry name" value="LLDHDRGNASE"/>
</dbReference>
<evidence type="ECO:0000259" key="11">
    <source>
        <dbReference type="Pfam" id="PF00056"/>
    </source>
</evidence>
<dbReference type="Pfam" id="PF00056">
    <property type="entry name" value="Ldh_1_N"/>
    <property type="match status" value="1"/>
</dbReference>
<evidence type="ECO:0000256" key="1">
    <source>
        <dbReference type="ARBA" id="ARBA00004843"/>
    </source>
</evidence>
<name>A0A1V4SP28_RUMHU</name>
<feature type="binding site" evidence="7">
    <location>
        <position position="142"/>
    </location>
    <ligand>
        <name>NAD(+)</name>
        <dbReference type="ChEBI" id="CHEBI:57540"/>
    </ligand>
</feature>
<feature type="domain" description="Lactate/malate dehydrogenase N-terminal" evidence="11">
    <location>
        <begin position="4"/>
        <end position="141"/>
    </location>
</feature>
<dbReference type="NCBIfam" id="TIGR01771">
    <property type="entry name" value="L-LDH-NAD"/>
    <property type="match status" value="1"/>
</dbReference>
<dbReference type="InterPro" id="IPR018177">
    <property type="entry name" value="L-lactate_DH_AS"/>
</dbReference>
<dbReference type="HAMAP" id="MF_00488">
    <property type="entry name" value="Lactate_dehydrog"/>
    <property type="match status" value="1"/>
</dbReference>
<dbReference type="NCBIfam" id="NF004863">
    <property type="entry name" value="PRK06223.1"/>
    <property type="match status" value="1"/>
</dbReference>
<keyword evidence="5 7" id="KW-0520">NAD</keyword>
<dbReference type="EC" id="1.1.1.27" evidence="3 7"/>
<feature type="binding site" evidence="7">
    <location>
        <position position="39"/>
    </location>
    <ligand>
        <name>NAD(+)</name>
        <dbReference type="ChEBI" id="CHEBI:57540"/>
    </ligand>
</feature>
<comment type="subunit">
    <text evidence="7">Homotetramer.</text>
</comment>
<keyword evidence="14" id="KW-1185">Reference proteome</keyword>
<dbReference type="CDD" id="cd05292">
    <property type="entry name" value="LDH_2"/>
    <property type="match status" value="1"/>
</dbReference>
<dbReference type="STRING" id="48256.CLHUN_05470"/>
<feature type="domain" description="Lactate/malate dehydrogenase C-terminal" evidence="12">
    <location>
        <begin position="144"/>
        <end position="308"/>
    </location>
</feature>
<accession>A0A1V4SP28</accession>
<keyword evidence="7" id="KW-0963">Cytoplasm</keyword>
<feature type="binding site" evidence="7">
    <location>
        <begin position="119"/>
        <end position="122"/>
    </location>
    <ligand>
        <name>substrate</name>
    </ligand>
</feature>
<gene>
    <name evidence="13" type="primary">ldh_1</name>
    <name evidence="7" type="synonym">ldh</name>
    <name evidence="13" type="ORF">CLHUN_05470</name>
</gene>
<dbReference type="Pfam" id="PF02866">
    <property type="entry name" value="Ldh_1_C"/>
    <property type="match status" value="1"/>
</dbReference>
<evidence type="ECO:0000256" key="9">
    <source>
        <dbReference type="PIRSR" id="PIRSR000102-2"/>
    </source>
</evidence>
<proteinExistence type="inferred from homology"/>
<sequence>MGYKVAIIGAGFVGASAAYAMSINNLVSELVLIDVNKEKAYGEALDISHGLSFAGHMKVYSGEYSDVKDCDVIVVTAGAARKPGETRLDLAKKNASIMKSIVTEMMKHYNRGTIVSVSNPVDVLAYMTQKWSGLPAHKVIGSGTVLDSARFRTHISQALNVDIANVHGYIIGEHGDSQLPLWSATHIAGTQFDEYVQANGLNIDKETLFTEVKAAGATIIKNKGATYYGIALSINRIVESILKDFNTIMPVGTVLDGQYGIKDVLVNVPTVVGGNGAEKVLELKITDKELELLKHSAEQVRAVINEVKDI</sequence>
<dbReference type="NCBIfam" id="NF000824">
    <property type="entry name" value="PRK00066.1"/>
    <property type="match status" value="1"/>
</dbReference>
<dbReference type="Proteomes" id="UP000191554">
    <property type="component" value="Unassembled WGS sequence"/>
</dbReference>
<dbReference type="GO" id="GO:0006089">
    <property type="term" value="P:lactate metabolic process"/>
    <property type="evidence" value="ECO:0007669"/>
    <property type="project" value="TreeGrafter"/>
</dbReference>
<comment type="subcellular location">
    <subcellularLocation>
        <location evidence="7">Cytoplasm</location>
    </subcellularLocation>
</comment>
<feature type="binding site" evidence="7">
    <location>
        <position position="152"/>
    </location>
    <ligand>
        <name>beta-D-fructose 1,6-bisphosphate</name>
        <dbReference type="ChEBI" id="CHEBI:32966"/>
        <note>allosteric activator</note>
    </ligand>
</feature>
<dbReference type="InterPro" id="IPR001557">
    <property type="entry name" value="L-lactate/malate_DH"/>
</dbReference>
<evidence type="ECO:0000256" key="8">
    <source>
        <dbReference type="PIRSR" id="PIRSR000102-1"/>
    </source>
</evidence>
<reference evidence="13 14" key="1">
    <citation type="submission" date="2017-03" db="EMBL/GenBank/DDBJ databases">
        <title>Genome sequence of Clostridium hungatei DSM 14427.</title>
        <authorList>
            <person name="Poehlein A."/>
            <person name="Daniel R."/>
        </authorList>
    </citation>
    <scope>NUCLEOTIDE SEQUENCE [LARGE SCALE GENOMIC DNA]</scope>
    <source>
        <strain evidence="13 14">DSM 14427</strain>
    </source>
</reference>
<dbReference type="AlphaFoldDB" id="A0A1V4SP28"/>
<dbReference type="EMBL" id="MZGX01000003">
    <property type="protein sequence ID" value="OPX45610.1"/>
    <property type="molecule type" value="Genomic_DNA"/>
</dbReference>
<dbReference type="InterPro" id="IPR022383">
    <property type="entry name" value="Lactate/malate_DH_C"/>
</dbReference>
<dbReference type="InterPro" id="IPR036291">
    <property type="entry name" value="NAD(P)-bd_dom_sf"/>
</dbReference>
<evidence type="ECO:0000313" key="14">
    <source>
        <dbReference type="Proteomes" id="UP000191554"/>
    </source>
</evidence>
<evidence type="ECO:0000256" key="3">
    <source>
        <dbReference type="ARBA" id="ARBA00012967"/>
    </source>
</evidence>
<evidence type="ECO:0000259" key="12">
    <source>
        <dbReference type="Pfam" id="PF02866"/>
    </source>
</evidence>
<organism evidence="13 14">
    <name type="scientific">Ruminiclostridium hungatei</name>
    <name type="common">Clostridium hungatei</name>
    <dbReference type="NCBI Taxonomy" id="48256"/>
    <lineage>
        <taxon>Bacteria</taxon>
        <taxon>Bacillati</taxon>
        <taxon>Bacillota</taxon>
        <taxon>Clostridia</taxon>
        <taxon>Eubacteriales</taxon>
        <taxon>Oscillospiraceae</taxon>
        <taxon>Ruminiclostridium</taxon>
    </lineage>
</organism>
<dbReference type="InterPro" id="IPR011304">
    <property type="entry name" value="L-lactate_DH"/>
</dbReference>
<keyword evidence="4 7" id="KW-0560">Oxidoreductase</keyword>
<dbReference type="OrthoDB" id="9802969at2"/>
<feature type="active site" description="Proton acceptor" evidence="7 8">
    <location>
        <position position="174"/>
    </location>
</feature>
<evidence type="ECO:0000256" key="7">
    <source>
        <dbReference type="HAMAP-Rule" id="MF_00488"/>
    </source>
</evidence>
<evidence type="ECO:0000313" key="13">
    <source>
        <dbReference type="EMBL" id="OPX45610.1"/>
    </source>
</evidence>
<dbReference type="PROSITE" id="PS00064">
    <property type="entry name" value="L_LDH"/>
    <property type="match status" value="1"/>
</dbReference>
<comment type="caution">
    <text evidence="13">The sequence shown here is derived from an EMBL/GenBank/DDBJ whole genome shotgun (WGS) entry which is preliminary data.</text>
</comment>
<feature type="binding site" evidence="7 10">
    <location>
        <position position="34"/>
    </location>
    <ligand>
        <name>NAD(+)</name>
        <dbReference type="ChEBI" id="CHEBI:57540"/>
    </ligand>
</feature>
<comment type="similarity">
    <text evidence="2 7">Belongs to the LDH/MDH superfamily. LDH family.</text>
</comment>
<comment type="function">
    <text evidence="7">Catalyzes the conversion of lactate to pyruvate.</text>
</comment>
<feature type="binding site" evidence="7">
    <location>
        <position position="226"/>
    </location>
    <ligand>
        <name>substrate</name>
    </ligand>
</feature>
<feature type="binding site" evidence="7">
    <location>
        <begin position="78"/>
        <end position="79"/>
    </location>
    <ligand>
        <name>NAD(+)</name>
        <dbReference type="ChEBI" id="CHEBI:57540"/>
    </ligand>
</feature>
<evidence type="ECO:0000256" key="6">
    <source>
        <dbReference type="ARBA" id="ARBA00049258"/>
    </source>
</evidence>
<protein>
    <recommendedName>
        <fullName evidence="3 7">L-lactate dehydrogenase</fullName>
        <shortName evidence="7">L-LDH</shortName>
        <ecNumber evidence="3 7">1.1.1.27</ecNumber>
    </recommendedName>
</protein>
<dbReference type="Gene3D" id="3.40.50.720">
    <property type="entry name" value="NAD(P)-binding Rossmann-like Domain"/>
    <property type="match status" value="1"/>
</dbReference>
<feature type="binding site" evidence="9">
    <location>
        <position position="150"/>
    </location>
    <ligand>
        <name>substrate</name>
    </ligand>
</feature>
<evidence type="ECO:0000256" key="2">
    <source>
        <dbReference type="ARBA" id="ARBA00006054"/>
    </source>
</evidence>
<dbReference type="Gene3D" id="3.90.110.10">
    <property type="entry name" value="Lactate dehydrogenase/glycoside hydrolase, family 4, C-terminal"/>
    <property type="match status" value="1"/>
</dbReference>
<feature type="binding site" evidence="7 9">
    <location>
        <position position="87"/>
    </location>
    <ligand>
        <name>substrate</name>
    </ligand>
</feature>
<dbReference type="PIRSF" id="PIRSF000102">
    <property type="entry name" value="Lac_mal_DH"/>
    <property type="match status" value="1"/>
</dbReference>
<keyword evidence="7" id="KW-0021">Allosteric enzyme</keyword>
<comment type="activity regulation">
    <text evidence="7">Allosterically activated by fructose 1,6-bisphosphate (FBP).</text>
</comment>
<feature type="binding site" evidence="10">
    <location>
        <position position="94"/>
    </location>
    <ligand>
        <name>NAD(+)</name>
        <dbReference type="ChEBI" id="CHEBI:57540"/>
    </ligand>
</feature>
<feature type="binding site" evidence="9">
    <location>
        <position position="81"/>
    </location>
    <ligand>
        <name>substrate</name>
    </ligand>
</feature>
<feature type="binding site" evidence="7">
    <location>
        <position position="167"/>
    </location>
    <ligand>
        <name>beta-D-fructose 1,6-bisphosphate</name>
        <dbReference type="ChEBI" id="CHEBI:32966"/>
        <note>allosteric activator</note>
    </ligand>
</feature>
<evidence type="ECO:0000256" key="5">
    <source>
        <dbReference type="ARBA" id="ARBA00023027"/>
    </source>
</evidence>
<feature type="binding site" evidence="7">
    <location>
        <begin position="147"/>
        <end position="150"/>
    </location>
    <ligand>
        <name>substrate</name>
    </ligand>
</feature>
<feature type="binding site" evidence="9">
    <location>
        <position position="119"/>
    </location>
    <ligand>
        <name>substrate</name>
    </ligand>
</feature>
<feature type="binding site" evidence="10">
    <location>
        <begin position="9"/>
        <end position="14"/>
    </location>
    <ligand>
        <name>NAD(+)</name>
        <dbReference type="ChEBI" id="CHEBI:57540"/>
    </ligand>
</feature>
<dbReference type="PANTHER" id="PTHR43128:SF16">
    <property type="entry name" value="L-LACTATE DEHYDROGENASE"/>
    <property type="match status" value="1"/>
</dbReference>
<evidence type="ECO:0000256" key="4">
    <source>
        <dbReference type="ARBA" id="ARBA00023002"/>
    </source>
</evidence>
<feature type="binding site" evidence="7">
    <location>
        <position position="64"/>
    </location>
    <ligand>
        <name>NAD(+)</name>
        <dbReference type="ChEBI" id="CHEBI:57540"/>
    </ligand>
</feature>
<dbReference type="UniPathway" id="UPA00554">
    <property type="reaction ID" value="UER00611"/>
</dbReference>
<dbReference type="PANTHER" id="PTHR43128">
    <property type="entry name" value="L-2-HYDROXYCARBOXYLATE DEHYDROGENASE (NAD(P)(+))"/>
    <property type="match status" value="1"/>
</dbReference>
<feature type="binding site" evidence="7">
    <location>
        <position position="13"/>
    </location>
    <ligand>
        <name>NAD(+)</name>
        <dbReference type="ChEBI" id="CHEBI:57540"/>
    </ligand>
</feature>
<dbReference type="FunFam" id="3.40.50.720:FF:000018">
    <property type="entry name" value="Malate dehydrogenase"/>
    <property type="match status" value="1"/>
</dbReference>
<dbReference type="GO" id="GO:0006096">
    <property type="term" value="P:glycolytic process"/>
    <property type="evidence" value="ECO:0007669"/>
    <property type="project" value="UniProtKB-UniRule"/>
</dbReference>
<dbReference type="InterPro" id="IPR001236">
    <property type="entry name" value="Lactate/malate_DH_N"/>
</dbReference>
<dbReference type="InterPro" id="IPR015955">
    <property type="entry name" value="Lactate_DH/Glyco_Ohase_4_C"/>
</dbReference>
<dbReference type="SUPFAM" id="SSF56327">
    <property type="entry name" value="LDH C-terminal domain-like"/>
    <property type="match status" value="1"/>
</dbReference>
<comment type="caution">
    <text evidence="7">Lacks conserved residue(s) required for the propagation of feature annotation.</text>
</comment>
<dbReference type="RefSeq" id="WP_080063024.1">
    <property type="nucleotide sequence ID" value="NZ_MZGX01000003.1"/>
</dbReference>